<feature type="binding site" evidence="9">
    <location>
        <begin position="241"/>
        <end position="242"/>
    </location>
    <ligand>
        <name>FMN</name>
        <dbReference type="ChEBI" id="CHEBI:58210"/>
    </ligand>
</feature>
<dbReference type="GO" id="GO:0004152">
    <property type="term" value="F:dihydroorotate dehydrogenase activity"/>
    <property type="evidence" value="ECO:0007669"/>
    <property type="project" value="UniProtKB-UniRule"/>
</dbReference>
<dbReference type="SUPFAM" id="SSF51395">
    <property type="entry name" value="FMN-linked oxidoreductases"/>
    <property type="match status" value="1"/>
</dbReference>
<dbReference type="InterPro" id="IPR013785">
    <property type="entry name" value="Aldolase_TIM"/>
</dbReference>
<comment type="cofactor">
    <cofactor evidence="9">
        <name>FMN</name>
        <dbReference type="ChEBI" id="CHEBI:58210"/>
    </cofactor>
    <text evidence="9">Binds 1 FMN per subunit.</text>
</comment>
<dbReference type="PROSITE" id="PS00911">
    <property type="entry name" value="DHODEHASE_1"/>
    <property type="match status" value="1"/>
</dbReference>
<dbReference type="NCBIfam" id="NF005574">
    <property type="entry name" value="PRK07259.1"/>
    <property type="match status" value="1"/>
</dbReference>
<dbReference type="PIRSF" id="PIRSF000164">
    <property type="entry name" value="DHO_oxidase"/>
    <property type="match status" value="1"/>
</dbReference>
<dbReference type="HAMAP" id="MF_00224">
    <property type="entry name" value="DHO_dh_type1"/>
    <property type="match status" value="1"/>
</dbReference>
<comment type="catalytic activity">
    <reaction evidence="9">
        <text>(S)-dihydroorotate + A = orotate + AH2</text>
        <dbReference type="Rhea" id="RHEA:18073"/>
        <dbReference type="ChEBI" id="CHEBI:13193"/>
        <dbReference type="ChEBI" id="CHEBI:17499"/>
        <dbReference type="ChEBI" id="CHEBI:30839"/>
        <dbReference type="ChEBI" id="CHEBI:30864"/>
    </reaction>
</comment>
<evidence type="ECO:0000256" key="1">
    <source>
        <dbReference type="ARBA" id="ARBA00004496"/>
    </source>
</evidence>
<feature type="binding site" evidence="9">
    <location>
        <begin position="43"/>
        <end position="44"/>
    </location>
    <ligand>
        <name>FMN</name>
        <dbReference type="ChEBI" id="CHEBI:58210"/>
    </ligand>
</feature>
<dbReference type="InterPro" id="IPR024920">
    <property type="entry name" value="Dihydroorotate_DH_1"/>
</dbReference>
<keyword evidence="5 9" id="KW-0285">Flavoprotein</keyword>
<comment type="pathway">
    <text evidence="2 9">Pyrimidine metabolism; UMP biosynthesis via de novo pathway.</text>
</comment>
<dbReference type="GO" id="GO:0006207">
    <property type="term" value="P:'de novo' pyrimidine nucleobase biosynthetic process"/>
    <property type="evidence" value="ECO:0007669"/>
    <property type="project" value="InterPro"/>
</dbReference>
<feature type="active site" description="Nucleophile" evidence="9">
    <location>
        <position position="126"/>
    </location>
</feature>
<feature type="domain" description="Dihydroorotate dehydrogenase catalytic" evidence="10">
    <location>
        <begin position="2"/>
        <end position="285"/>
    </location>
</feature>
<dbReference type="Proteomes" id="UP000809243">
    <property type="component" value="Unassembled WGS sequence"/>
</dbReference>
<dbReference type="InterPro" id="IPR005720">
    <property type="entry name" value="Dihydroorotate_DH_cat"/>
</dbReference>
<dbReference type="Gene3D" id="3.20.20.70">
    <property type="entry name" value="Aldolase class I"/>
    <property type="match status" value="1"/>
</dbReference>
<evidence type="ECO:0000256" key="5">
    <source>
        <dbReference type="ARBA" id="ARBA00022630"/>
    </source>
</evidence>
<reference evidence="11" key="1">
    <citation type="submission" date="2021-01" db="EMBL/GenBank/DDBJ databases">
        <title>Active Sulfur Cycling in an Early Earth Analoge.</title>
        <authorList>
            <person name="Hahn C.R."/>
            <person name="Youssef N.H."/>
            <person name="Elshahed M."/>
        </authorList>
    </citation>
    <scope>NUCLEOTIDE SEQUENCE</scope>
    <source>
        <strain evidence="11">Zod_Metabat.1151</strain>
    </source>
</reference>
<dbReference type="PANTHER" id="PTHR48109">
    <property type="entry name" value="DIHYDROOROTATE DEHYDROGENASE (QUINONE), MITOCHONDRIAL-RELATED"/>
    <property type="match status" value="1"/>
</dbReference>
<feature type="binding site" evidence="9">
    <location>
        <begin position="189"/>
        <end position="190"/>
    </location>
    <ligand>
        <name>substrate</name>
    </ligand>
</feature>
<sequence>MQTDFAGIKLENPTVLASGILGTSAEILIRAVKEGGAGAATIKSIGPVEKDGYANPTILEWEHGLINAVGLPSPGYENIEQELAELEKSGIPLIASVYAHDIEEYAKIAAFAAKYKPAMIELNMSCPHSKGEGMPFGIKEDIAGDVVRAVKGAARQIPVMPKLTPQALNIASIASACEKAGADAICAINTLGPGMVINIEARKPMLANKFGGISGPAIKPIALRCVYQIYEAVKIPVLGMGGISNGRDAIEFIQAGATAVGIGSAVHYHGVGVFGKVCREMEQWMEINNIKDIKEIRGVAHG</sequence>
<dbReference type="InterPro" id="IPR001295">
    <property type="entry name" value="Dihydroorotate_DH_CS"/>
</dbReference>
<evidence type="ECO:0000256" key="7">
    <source>
        <dbReference type="ARBA" id="ARBA00022975"/>
    </source>
</evidence>
<dbReference type="GO" id="GO:0044205">
    <property type="term" value="P:'de novo' UMP biosynthetic process"/>
    <property type="evidence" value="ECO:0007669"/>
    <property type="project" value="UniProtKB-UniRule"/>
</dbReference>
<keyword evidence="7 9" id="KW-0665">Pyrimidine biosynthesis</keyword>
<dbReference type="InterPro" id="IPR012135">
    <property type="entry name" value="Dihydroorotate_DH_1_2"/>
</dbReference>
<feature type="binding site" evidence="9">
    <location>
        <position position="43"/>
    </location>
    <ligand>
        <name>substrate</name>
    </ligand>
</feature>
<evidence type="ECO:0000256" key="8">
    <source>
        <dbReference type="ARBA" id="ARBA00023002"/>
    </source>
</evidence>
<feature type="binding site" evidence="9">
    <location>
        <position position="188"/>
    </location>
    <ligand>
        <name>FMN</name>
        <dbReference type="ChEBI" id="CHEBI:58210"/>
    </ligand>
</feature>
<dbReference type="InterPro" id="IPR050074">
    <property type="entry name" value="DHO_dehydrogenase"/>
</dbReference>
<comment type="caution">
    <text evidence="9">Lacks conserved residue(s) required for the propagation of feature annotation.</text>
</comment>
<feature type="binding site" evidence="9">
    <location>
        <begin position="263"/>
        <end position="264"/>
    </location>
    <ligand>
        <name>FMN</name>
        <dbReference type="ChEBI" id="CHEBI:58210"/>
    </ligand>
</feature>
<evidence type="ECO:0000313" key="12">
    <source>
        <dbReference type="Proteomes" id="UP000809243"/>
    </source>
</evidence>
<comment type="subcellular location">
    <subcellularLocation>
        <location evidence="1 9">Cytoplasm</location>
    </subcellularLocation>
</comment>
<keyword evidence="8 9" id="KW-0560">Oxidoreductase</keyword>
<dbReference type="InterPro" id="IPR049622">
    <property type="entry name" value="Dihydroorotate_DH_I"/>
</dbReference>
<comment type="similarity">
    <text evidence="3 9">Belongs to the dihydroorotate dehydrogenase family. Type 1 subfamily.</text>
</comment>
<dbReference type="PROSITE" id="PS00912">
    <property type="entry name" value="DHODEHASE_2"/>
    <property type="match status" value="1"/>
</dbReference>
<keyword evidence="6 9" id="KW-0288">FMN</keyword>
<keyword evidence="4 9" id="KW-0963">Cytoplasm</keyword>
<evidence type="ECO:0000259" key="10">
    <source>
        <dbReference type="Pfam" id="PF01180"/>
    </source>
</evidence>
<feature type="binding site" evidence="9">
    <location>
        <position position="123"/>
    </location>
    <ligand>
        <name>FMN</name>
        <dbReference type="ChEBI" id="CHEBI:58210"/>
    </ligand>
</feature>
<dbReference type="AlphaFoldDB" id="A0A938YN68"/>
<protein>
    <recommendedName>
        <fullName evidence="9">Dihydroorotate dehydrogenase</fullName>
        <shortName evidence="9">DHOD</shortName>
        <shortName evidence="9">DHODase</shortName>
        <shortName evidence="9">DHOdehase</shortName>
        <ecNumber evidence="9">1.3.-.-</ecNumber>
    </recommendedName>
</protein>
<evidence type="ECO:0000256" key="3">
    <source>
        <dbReference type="ARBA" id="ARBA00008008"/>
    </source>
</evidence>
<proteinExistence type="inferred from homology"/>
<dbReference type="PANTHER" id="PTHR48109:SF1">
    <property type="entry name" value="DIHYDROOROTATE DEHYDROGENASE (FUMARATE)"/>
    <property type="match status" value="1"/>
</dbReference>
<dbReference type="EMBL" id="JAFGDB010000036">
    <property type="protein sequence ID" value="MBN2067253.1"/>
    <property type="molecule type" value="Genomic_DNA"/>
</dbReference>
<dbReference type="EC" id="1.3.-.-" evidence="9"/>
<dbReference type="Pfam" id="PF01180">
    <property type="entry name" value="DHO_dh"/>
    <property type="match status" value="1"/>
</dbReference>
<evidence type="ECO:0000313" key="11">
    <source>
        <dbReference type="EMBL" id="MBN2067253.1"/>
    </source>
</evidence>
<evidence type="ECO:0000256" key="4">
    <source>
        <dbReference type="ARBA" id="ARBA00022490"/>
    </source>
</evidence>
<evidence type="ECO:0000256" key="9">
    <source>
        <dbReference type="HAMAP-Rule" id="MF_00224"/>
    </source>
</evidence>
<feature type="binding site" evidence="9">
    <location>
        <position position="215"/>
    </location>
    <ligand>
        <name>FMN</name>
        <dbReference type="ChEBI" id="CHEBI:58210"/>
    </ligand>
</feature>
<dbReference type="GO" id="GO:0005737">
    <property type="term" value="C:cytoplasm"/>
    <property type="evidence" value="ECO:0007669"/>
    <property type="project" value="UniProtKB-SubCell"/>
</dbReference>
<feature type="binding site" evidence="9">
    <location>
        <begin position="67"/>
        <end position="71"/>
    </location>
    <ligand>
        <name>substrate</name>
    </ligand>
</feature>
<comment type="caution">
    <text evidence="11">The sequence shown here is derived from an EMBL/GenBank/DDBJ whole genome shotgun (WGS) entry which is preliminary data.</text>
</comment>
<accession>A0A938YN68</accession>
<evidence type="ECO:0000256" key="2">
    <source>
        <dbReference type="ARBA" id="ARBA00004725"/>
    </source>
</evidence>
<dbReference type="NCBIfam" id="TIGR01037">
    <property type="entry name" value="pyrD_sub1_fam"/>
    <property type="match status" value="1"/>
</dbReference>
<feature type="binding site" evidence="9">
    <location>
        <position position="123"/>
    </location>
    <ligand>
        <name>substrate</name>
    </ligand>
</feature>
<name>A0A938YN68_9ARCH</name>
<comment type="function">
    <text evidence="9">Catalyzes the conversion of dihydroorotate to orotate.</text>
</comment>
<feature type="binding site" evidence="9">
    <location>
        <position position="18"/>
    </location>
    <ligand>
        <name>FMN</name>
        <dbReference type="ChEBI" id="CHEBI:58210"/>
    </ligand>
</feature>
<organism evidence="11 12">
    <name type="scientific">Candidatus Iainarchaeum sp</name>
    <dbReference type="NCBI Taxonomy" id="3101447"/>
    <lineage>
        <taxon>Archaea</taxon>
        <taxon>Candidatus Iainarchaeota</taxon>
        <taxon>Candidatus Iainarchaeia</taxon>
        <taxon>Candidatus Iainarchaeales</taxon>
        <taxon>Candidatus Iainarchaeaceae</taxon>
        <taxon>Candidatus Iainarchaeum</taxon>
    </lineage>
</organism>
<dbReference type="InterPro" id="IPR033888">
    <property type="entry name" value="DHOD_1B"/>
</dbReference>
<dbReference type="CDD" id="cd04740">
    <property type="entry name" value="DHOD_1B_like"/>
    <property type="match status" value="1"/>
</dbReference>
<dbReference type="FunFam" id="3.20.20.70:FF:000027">
    <property type="entry name" value="Dihydropyrimidine dehydrogenase [NADP(+)]"/>
    <property type="match status" value="1"/>
</dbReference>
<gene>
    <name evidence="9" type="primary">pyrD</name>
    <name evidence="11" type="ORF">JW744_02185</name>
</gene>
<evidence type="ECO:0000256" key="6">
    <source>
        <dbReference type="ARBA" id="ARBA00022643"/>
    </source>
</evidence>
<feature type="binding site" evidence="9">
    <location>
        <position position="162"/>
    </location>
    <ligand>
        <name>FMN</name>
        <dbReference type="ChEBI" id="CHEBI:58210"/>
    </ligand>
</feature>